<evidence type="ECO:0000259" key="8">
    <source>
        <dbReference type="SMART" id="SM00645"/>
    </source>
</evidence>
<dbReference type="PANTHER" id="PTHR12411">
    <property type="entry name" value="CYSTEINE PROTEASE FAMILY C1-RELATED"/>
    <property type="match status" value="1"/>
</dbReference>
<evidence type="ECO:0000256" key="5">
    <source>
        <dbReference type="ARBA" id="ARBA00022807"/>
    </source>
</evidence>
<proteinExistence type="inferred from homology"/>
<dbReference type="InterPro" id="IPR013128">
    <property type="entry name" value="Peptidase_C1A"/>
</dbReference>
<dbReference type="PROSITE" id="PS00139">
    <property type="entry name" value="THIOL_PROTEASE_CYS"/>
    <property type="match status" value="1"/>
</dbReference>
<keyword evidence="5" id="KW-0788">Thiol protease</keyword>
<dbReference type="PROSITE" id="PS00640">
    <property type="entry name" value="THIOL_PROTEASE_ASN"/>
    <property type="match status" value="1"/>
</dbReference>
<dbReference type="Proteomes" id="UP001632038">
    <property type="component" value="Unassembled WGS sequence"/>
</dbReference>
<evidence type="ECO:0000256" key="1">
    <source>
        <dbReference type="ARBA" id="ARBA00008455"/>
    </source>
</evidence>
<evidence type="ECO:0000313" key="11">
    <source>
        <dbReference type="Proteomes" id="UP001632038"/>
    </source>
</evidence>
<feature type="domain" description="Peptidase C1A papain C-terminal" evidence="8">
    <location>
        <begin position="136"/>
        <end position="351"/>
    </location>
</feature>
<evidence type="ECO:0000256" key="7">
    <source>
        <dbReference type="SAM" id="SignalP"/>
    </source>
</evidence>
<evidence type="ECO:0000256" key="2">
    <source>
        <dbReference type="ARBA" id="ARBA00022670"/>
    </source>
</evidence>
<feature type="signal peptide" evidence="7">
    <location>
        <begin position="1"/>
        <end position="26"/>
    </location>
</feature>
<dbReference type="SMART" id="SM00848">
    <property type="entry name" value="Inhibitor_I29"/>
    <property type="match status" value="1"/>
</dbReference>
<dbReference type="InterPro" id="IPR000169">
    <property type="entry name" value="Pept_cys_AS"/>
</dbReference>
<dbReference type="SUPFAM" id="SSF54001">
    <property type="entry name" value="Cysteine proteinases"/>
    <property type="match status" value="1"/>
</dbReference>
<organism evidence="10 11">
    <name type="scientific">Castilleja foliolosa</name>
    <dbReference type="NCBI Taxonomy" id="1961234"/>
    <lineage>
        <taxon>Eukaryota</taxon>
        <taxon>Viridiplantae</taxon>
        <taxon>Streptophyta</taxon>
        <taxon>Embryophyta</taxon>
        <taxon>Tracheophyta</taxon>
        <taxon>Spermatophyta</taxon>
        <taxon>Magnoliopsida</taxon>
        <taxon>eudicotyledons</taxon>
        <taxon>Gunneridae</taxon>
        <taxon>Pentapetalae</taxon>
        <taxon>asterids</taxon>
        <taxon>lamiids</taxon>
        <taxon>Lamiales</taxon>
        <taxon>Orobanchaceae</taxon>
        <taxon>Pedicularideae</taxon>
        <taxon>Castillejinae</taxon>
        <taxon>Castilleja</taxon>
    </lineage>
</organism>
<dbReference type="AlphaFoldDB" id="A0ABD3BM97"/>
<feature type="domain" description="Cathepsin propeptide inhibitor" evidence="9">
    <location>
        <begin position="49"/>
        <end position="106"/>
    </location>
</feature>
<dbReference type="FunFam" id="3.90.70.10:FF:000023">
    <property type="entry name" value="Senescence-specific cysteine protease SAG39"/>
    <property type="match status" value="1"/>
</dbReference>
<comment type="similarity">
    <text evidence="1">Belongs to the peptidase C1 family.</text>
</comment>
<dbReference type="SMART" id="SM00645">
    <property type="entry name" value="Pept_C1"/>
    <property type="match status" value="1"/>
</dbReference>
<name>A0ABD3BM97_9LAMI</name>
<dbReference type="Gene3D" id="3.90.70.10">
    <property type="entry name" value="Cysteine proteinases"/>
    <property type="match status" value="1"/>
</dbReference>
<evidence type="ECO:0000256" key="4">
    <source>
        <dbReference type="ARBA" id="ARBA00022801"/>
    </source>
</evidence>
<dbReference type="InterPro" id="IPR038765">
    <property type="entry name" value="Papain-like_cys_pep_sf"/>
</dbReference>
<keyword evidence="11" id="KW-1185">Reference proteome</keyword>
<dbReference type="InterPro" id="IPR000668">
    <property type="entry name" value="Peptidase_C1A_C"/>
</dbReference>
<dbReference type="PRINTS" id="PR00705">
    <property type="entry name" value="PAPAIN"/>
</dbReference>
<dbReference type="GO" id="GO:0006508">
    <property type="term" value="P:proteolysis"/>
    <property type="evidence" value="ECO:0007669"/>
    <property type="project" value="UniProtKB-KW"/>
</dbReference>
<comment type="caution">
    <text evidence="10">The sequence shown here is derived from an EMBL/GenBank/DDBJ whole genome shotgun (WGS) entry which is preliminary data.</text>
</comment>
<keyword evidence="2" id="KW-0645">Protease</keyword>
<dbReference type="CDD" id="cd02248">
    <property type="entry name" value="Peptidase_C1A"/>
    <property type="match status" value="1"/>
</dbReference>
<dbReference type="Pfam" id="PF08246">
    <property type="entry name" value="Inhibitor_I29"/>
    <property type="match status" value="1"/>
</dbReference>
<dbReference type="InterPro" id="IPR013201">
    <property type="entry name" value="Prot_inhib_I29"/>
</dbReference>
<dbReference type="EMBL" id="JAVIJP010000081">
    <property type="protein sequence ID" value="KAL3618402.1"/>
    <property type="molecule type" value="Genomic_DNA"/>
</dbReference>
<evidence type="ECO:0000256" key="6">
    <source>
        <dbReference type="ARBA" id="ARBA00023157"/>
    </source>
</evidence>
<dbReference type="InterPro" id="IPR025661">
    <property type="entry name" value="Pept_asp_AS"/>
</dbReference>
<keyword evidence="4" id="KW-0378">Hydrolase</keyword>
<dbReference type="Pfam" id="PF00112">
    <property type="entry name" value="Peptidase_C1"/>
    <property type="match status" value="1"/>
</dbReference>
<protein>
    <submittedName>
        <fullName evidence="10">Uncharacterized protein</fullName>
    </submittedName>
</protein>
<accession>A0ABD3BM97</accession>
<keyword evidence="6" id="KW-1015">Disulfide bond</keyword>
<feature type="chain" id="PRO_5044807695" evidence="7">
    <location>
        <begin position="27"/>
        <end position="352"/>
    </location>
</feature>
<sequence>MELSLLSKLCLLVIFMLLPFITTTYARELLDVGYSPHDLESTDRLISLFGSWTKKHGKTYKSVEEKLQRFEIFKDNLKHIDERNKVVSEYYWLGLNEFSDLSHDEFKKMHLGLRFDRSTMSNESSRGFIYKDLKYLPKSVDWRNQGAVTPVKNQGRCGACWAFSAVAAVEGIYQIRTKNLISLSEQELADCDTSKNAGCDGGLMDWAFAYIAAKGIHTEEEYRYIQKNGTCKRNKAGSKLVKISGFRDVRENDEESLLKALAYQPVSIGIEAGGKDFQHYSGGVFNGSCGSEPNHGVTAIGYGTDYRKQDYILVKNSWGDSWGENGYIKMKRNTGKTTGLCGIYTMASYPII</sequence>
<gene>
    <name evidence="10" type="ORF">CASFOL_038723</name>
</gene>
<dbReference type="GO" id="GO:0008234">
    <property type="term" value="F:cysteine-type peptidase activity"/>
    <property type="evidence" value="ECO:0007669"/>
    <property type="project" value="UniProtKB-KW"/>
</dbReference>
<reference evidence="11" key="1">
    <citation type="journal article" date="2024" name="IScience">
        <title>Strigolactones Initiate the Formation of Haustorium-like Structures in Castilleja.</title>
        <authorList>
            <person name="Buerger M."/>
            <person name="Peterson D."/>
            <person name="Chory J."/>
        </authorList>
    </citation>
    <scope>NUCLEOTIDE SEQUENCE [LARGE SCALE GENOMIC DNA]</scope>
</reference>
<evidence type="ECO:0000259" key="9">
    <source>
        <dbReference type="SMART" id="SM00848"/>
    </source>
</evidence>
<dbReference type="InterPro" id="IPR039417">
    <property type="entry name" value="Peptidase_C1A_papain-like"/>
</dbReference>
<keyword evidence="3 7" id="KW-0732">Signal</keyword>
<evidence type="ECO:0000313" key="10">
    <source>
        <dbReference type="EMBL" id="KAL3618402.1"/>
    </source>
</evidence>
<evidence type="ECO:0000256" key="3">
    <source>
        <dbReference type="ARBA" id="ARBA00022729"/>
    </source>
</evidence>